<comment type="subcellular location">
    <subcellularLocation>
        <location evidence="5">Membrane</location>
        <topology evidence="5">Lipid-anchor</topology>
    </subcellularLocation>
</comment>
<dbReference type="SUPFAM" id="SSF52540">
    <property type="entry name" value="P-loop containing nucleoside triphosphate hydrolases"/>
    <property type="match status" value="1"/>
</dbReference>
<dbReference type="InterPro" id="IPR050227">
    <property type="entry name" value="Rab"/>
</dbReference>
<dbReference type="FunFam" id="3.40.50.300:FF:002133">
    <property type="entry name" value="Ras family protein"/>
    <property type="match status" value="1"/>
</dbReference>
<dbReference type="AlphaFoldDB" id="A0A1B6K6S2"/>
<comment type="function">
    <text evidence="5">The small GTPases Rab are key regulators in vesicle trafficking.</text>
</comment>
<dbReference type="PRINTS" id="PR00449">
    <property type="entry name" value="RASTRNSFRMNG"/>
</dbReference>
<dbReference type="SMART" id="SM00173">
    <property type="entry name" value="RAS"/>
    <property type="match status" value="1"/>
</dbReference>
<reference evidence="7" key="1">
    <citation type="submission" date="2015-11" db="EMBL/GenBank/DDBJ databases">
        <title>De novo transcriptome assembly of four potential Pierce s Disease insect vectors from Arizona vineyards.</title>
        <authorList>
            <person name="Tassone E.E."/>
        </authorList>
    </citation>
    <scope>NUCLEOTIDE SEQUENCE</scope>
</reference>
<sequence>CHRPEPEPVASVAATATSPRPRHASHVQIQVQGDHGIPVQMDLEQRLVVMSGNEKRQLLFWPRVDDDRSSWEDARSSEDKSGSADEGSEPESDACYYQAENRINVMPEKLFKVIVIGDPTVGKTSFVQRYVQNTYRKDYKGTVGVDFALKILKLGEGQTVKLQLWDIAGQERFTWMTRVYYKDAHGCVIMFDLTNKNSFVNTLKWKRDVDSKCTLPDGSLIPCMLLANKCDLQAQRQVDQMEIETFYKQHNFIGWTETSPKEGLMVNDSMRFLVDVMMKQEGSQNYQSGDSPDYIALSGPGPQAKRSCYC</sequence>
<feature type="non-terminal residue" evidence="7">
    <location>
        <position position="1"/>
    </location>
</feature>
<name>A0A1B6K6S2_9HEMI</name>
<gene>
    <name evidence="7" type="ORF">g.14204</name>
</gene>
<proteinExistence type="inferred from homology"/>
<dbReference type="Pfam" id="PF00071">
    <property type="entry name" value="Ras"/>
    <property type="match status" value="1"/>
</dbReference>
<organism evidence="7">
    <name type="scientific">Homalodisca liturata</name>
    <dbReference type="NCBI Taxonomy" id="320908"/>
    <lineage>
        <taxon>Eukaryota</taxon>
        <taxon>Metazoa</taxon>
        <taxon>Ecdysozoa</taxon>
        <taxon>Arthropoda</taxon>
        <taxon>Hexapoda</taxon>
        <taxon>Insecta</taxon>
        <taxon>Pterygota</taxon>
        <taxon>Neoptera</taxon>
        <taxon>Paraneoptera</taxon>
        <taxon>Hemiptera</taxon>
        <taxon>Auchenorrhyncha</taxon>
        <taxon>Membracoidea</taxon>
        <taxon>Cicadellidae</taxon>
        <taxon>Cicadellinae</taxon>
        <taxon>Proconiini</taxon>
        <taxon>Homalodisca</taxon>
    </lineage>
</organism>
<dbReference type="Gene3D" id="3.40.50.300">
    <property type="entry name" value="P-loop containing nucleotide triphosphate hydrolases"/>
    <property type="match status" value="1"/>
</dbReference>
<evidence type="ECO:0000256" key="4">
    <source>
        <dbReference type="ARBA" id="ARBA00023289"/>
    </source>
</evidence>
<dbReference type="InterPro" id="IPR030697">
    <property type="entry name" value="Rab29/Rab38/Rab32"/>
</dbReference>
<comment type="similarity">
    <text evidence="5">Belongs to the small GTPase superfamily. Rab family.</text>
</comment>
<evidence type="ECO:0000256" key="3">
    <source>
        <dbReference type="ARBA" id="ARBA00023288"/>
    </source>
</evidence>
<evidence type="ECO:0000256" key="1">
    <source>
        <dbReference type="ARBA" id="ARBA00022741"/>
    </source>
</evidence>
<dbReference type="SMART" id="SM00176">
    <property type="entry name" value="RAN"/>
    <property type="match status" value="1"/>
</dbReference>
<dbReference type="InterPro" id="IPR001806">
    <property type="entry name" value="Small_GTPase"/>
</dbReference>
<keyword evidence="4 5" id="KW-0636">Prenylation</keyword>
<dbReference type="GO" id="GO:0003924">
    <property type="term" value="F:GTPase activity"/>
    <property type="evidence" value="ECO:0007669"/>
    <property type="project" value="UniProtKB-UniRule"/>
</dbReference>
<dbReference type="GO" id="GO:0005802">
    <property type="term" value="C:trans-Golgi network"/>
    <property type="evidence" value="ECO:0007669"/>
    <property type="project" value="UniProtKB-UniRule"/>
</dbReference>
<dbReference type="GO" id="GO:0031982">
    <property type="term" value="C:vesicle"/>
    <property type="evidence" value="ECO:0007669"/>
    <property type="project" value="InterPro"/>
</dbReference>
<dbReference type="SMART" id="SM00174">
    <property type="entry name" value="RHO"/>
    <property type="match status" value="1"/>
</dbReference>
<dbReference type="InterPro" id="IPR027417">
    <property type="entry name" value="P-loop_NTPase"/>
</dbReference>
<dbReference type="GO" id="GO:0016020">
    <property type="term" value="C:membrane"/>
    <property type="evidence" value="ECO:0007669"/>
    <property type="project" value="UniProtKB-SubCell"/>
</dbReference>
<dbReference type="PROSITE" id="PS51421">
    <property type="entry name" value="RAS"/>
    <property type="match status" value="1"/>
</dbReference>
<accession>A0A1B6K6S2</accession>
<evidence type="ECO:0000256" key="2">
    <source>
        <dbReference type="ARBA" id="ARBA00023134"/>
    </source>
</evidence>
<dbReference type="CDD" id="cd04107">
    <property type="entry name" value="Rab32_Rab38"/>
    <property type="match status" value="1"/>
</dbReference>
<dbReference type="InterPro" id="IPR005225">
    <property type="entry name" value="Small_GTP-bd"/>
</dbReference>
<evidence type="ECO:0000313" key="7">
    <source>
        <dbReference type="EMBL" id="JAT07151.1"/>
    </source>
</evidence>
<feature type="region of interest" description="Disordered" evidence="6">
    <location>
        <begin position="1"/>
        <end position="24"/>
    </location>
</feature>
<dbReference type="PANTHER" id="PTHR47977">
    <property type="entry name" value="RAS-RELATED PROTEIN RAB"/>
    <property type="match status" value="1"/>
</dbReference>
<dbReference type="NCBIfam" id="TIGR00231">
    <property type="entry name" value="small_GTP"/>
    <property type="match status" value="1"/>
</dbReference>
<evidence type="ECO:0000256" key="5">
    <source>
        <dbReference type="RuleBase" id="RU367128"/>
    </source>
</evidence>
<dbReference type="SMART" id="SM00175">
    <property type="entry name" value="RAB"/>
    <property type="match status" value="1"/>
</dbReference>
<keyword evidence="5" id="KW-0472">Membrane</keyword>
<keyword evidence="2 5" id="KW-0342">GTP-binding</keyword>
<evidence type="ECO:0000256" key="6">
    <source>
        <dbReference type="SAM" id="MobiDB-lite"/>
    </source>
</evidence>
<dbReference type="GO" id="GO:0005525">
    <property type="term" value="F:GTP binding"/>
    <property type="evidence" value="ECO:0007669"/>
    <property type="project" value="UniProtKB-UniRule"/>
</dbReference>
<dbReference type="GO" id="GO:0016192">
    <property type="term" value="P:vesicle-mediated transport"/>
    <property type="evidence" value="ECO:0007669"/>
    <property type="project" value="InterPro"/>
</dbReference>
<dbReference type="PROSITE" id="PS51419">
    <property type="entry name" value="RAB"/>
    <property type="match status" value="1"/>
</dbReference>
<keyword evidence="1 5" id="KW-0547">Nucleotide-binding</keyword>
<dbReference type="EMBL" id="GECU01000556">
    <property type="protein sequence ID" value="JAT07151.1"/>
    <property type="molecule type" value="Transcribed_RNA"/>
</dbReference>
<protein>
    <recommendedName>
        <fullName evidence="5">Ras-related protein Rab</fullName>
    </recommendedName>
</protein>
<keyword evidence="3 5" id="KW-0449">Lipoprotein</keyword>
<feature type="region of interest" description="Disordered" evidence="6">
    <location>
        <begin position="69"/>
        <end position="92"/>
    </location>
</feature>
<feature type="compositionally biased region" description="Basic and acidic residues" evidence="6">
    <location>
        <begin position="69"/>
        <end position="83"/>
    </location>
</feature>